<feature type="transmembrane region" description="Helical" evidence="6">
    <location>
        <begin position="195"/>
        <end position="216"/>
    </location>
</feature>
<dbReference type="EMBL" id="GCKF01044923">
    <property type="protein sequence ID" value="JAG94003.1"/>
    <property type="molecule type" value="Transcribed_RNA"/>
</dbReference>
<keyword evidence="5 6" id="KW-0472">Membrane</keyword>
<keyword evidence="4 6" id="KW-1133">Transmembrane helix</keyword>
<dbReference type="InterPro" id="IPR036259">
    <property type="entry name" value="MFS_trans_sf"/>
</dbReference>
<feature type="transmembrane region" description="Helical" evidence="6">
    <location>
        <begin position="342"/>
        <end position="361"/>
    </location>
</feature>
<evidence type="ECO:0000256" key="3">
    <source>
        <dbReference type="ARBA" id="ARBA00022692"/>
    </source>
</evidence>
<evidence type="ECO:0008006" key="8">
    <source>
        <dbReference type="Google" id="ProtNLM"/>
    </source>
</evidence>
<name>A0A0D6QVI7_ARACU</name>
<sequence length="621" mass="69201">MGSKEVQENNMESQGLCMDGSVDLRGRPVPRSSTGRWKACSFLVGYEVFERMAFYGIASNLVNYLTSKLHEGTVTSTTNVNNWSGAVWITPILGAYIADTHWGRYWTFTVFSSIYIVGMIILTLAVSLPSLRPPPCPRHATVCEKPSTFQIGIFYFALYMLALGTGGTKPNISTIGADQFDEFDPKERVQKVSFFNWWMFSVFVGSLFAQTFLIYIQQRVGFAVGYAIPTLGLIISVIIFLVGTPFYRHKVQNGNPFGRIARVLVAAVRKWRVKVPSDPSELYELEPKVYVAKGRFPISRTPYLRFLDKAATKDEGSGTSGWRLCPVTQVEETKLMIKMLPVWAAMFIPSAILAQVNTLFIKQGNTLKRHMGPHFEIPSGCLTAFVTMAMLISIGIYEKVLVRFFRSFTGNPRGITLLQRLGIGMVIQVILMVVASITEFERIKVVKANGLEGDAKAIAPLTVFVLLPQFILMGVADAFLAGTIEFFYDQAPESMQSLGTALFTSNLGVGNFVSSSLLTTVTTVTGKNGHNSWVLDNLNASRLYYYYALFAVLSILNFIIFLVISRFYVYKRETNEAFGNSQRASSVECVGLNVNFKAREDEKDVAKIDSTRDMDVHLLST</sequence>
<feature type="transmembrane region" description="Helical" evidence="6">
    <location>
        <begin position="457"/>
        <end position="480"/>
    </location>
</feature>
<protein>
    <recommendedName>
        <fullName evidence="8">Major facilitator superfamily (MFS) profile domain-containing protein</fullName>
    </recommendedName>
</protein>
<feature type="transmembrane region" description="Helical" evidence="6">
    <location>
        <begin position="105"/>
        <end position="128"/>
    </location>
</feature>
<evidence type="ECO:0000256" key="2">
    <source>
        <dbReference type="ARBA" id="ARBA00005982"/>
    </source>
</evidence>
<dbReference type="GO" id="GO:0016020">
    <property type="term" value="C:membrane"/>
    <property type="evidence" value="ECO:0007669"/>
    <property type="project" value="UniProtKB-SubCell"/>
</dbReference>
<feature type="transmembrane region" description="Helical" evidence="6">
    <location>
        <begin position="222"/>
        <end position="242"/>
    </location>
</feature>
<organism evidence="7">
    <name type="scientific">Araucaria cunninghamii</name>
    <name type="common">Hoop pine</name>
    <name type="synonym">Moreton Bay pine</name>
    <dbReference type="NCBI Taxonomy" id="56994"/>
    <lineage>
        <taxon>Eukaryota</taxon>
        <taxon>Viridiplantae</taxon>
        <taxon>Streptophyta</taxon>
        <taxon>Embryophyta</taxon>
        <taxon>Tracheophyta</taxon>
        <taxon>Spermatophyta</taxon>
        <taxon>Pinopsida</taxon>
        <taxon>Pinidae</taxon>
        <taxon>Conifers II</taxon>
        <taxon>Araucariales</taxon>
        <taxon>Araucariaceae</taxon>
        <taxon>Araucaria</taxon>
    </lineage>
</organism>
<dbReference type="PANTHER" id="PTHR11654">
    <property type="entry name" value="OLIGOPEPTIDE TRANSPORTER-RELATED"/>
    <property type="match status" value="1"/>
</dbReference>
<evidence type="ECO:0000313" key="7">
    <source>
        <dbReference type="EMBL" id="JAG94003.1"/>
    </source>
</evidence>
<evidence type="ECO:0000256" key="5">
    <source>
        <dbReference type="ARBA" id="ARBA00023136"/>
    </source>
</evidence>
<comment type="subcellular location">
    <subcellularLocation>
        <location evidence="1">Membrane</location>
        <topology evidence="1">Multi-pass membrane protein</topology>
    </subcellularLocation>
</comment>
<dbReference type="GO" id="GO:0071916">
    <property type="term" value="F:dipeptide transmembrane transporter activity"/>
    <property type="evidence" value="ECO:0007669"/>
    <property type="project" value="InterPro"/>
</dbReference>
<evidence type="ECO:0000256" key="6">
    <source>
        <dbReference type="SAM" id="Phobius"/>
    </source>
</evidence>
<dbReference type="GO" id="GO:0042937">
    <property type="term" value="F:tripeptide transmembrane transporter activity"/>
    <property type="evidence" value="ECO:0007669"/>
    <property type="project" value="InterPro"/>
</dbReference>
<proteinExistence type="inferred from homology"/>
<feature type="transmembrane region" description="Helical" evidence="6">
    <location>
        <begin position="501"/>
        <end position="524"/>
    </location>
</feature>
<dbReference type="InterPro" id="IPR000109">
    <property type="entry name" value="POT_fam"/>
</dbReference>
<keyword evidence="3 6" id="KW-0812">Transmembrane</keyword>
<dbReference type="SUPFAM" id="SSF103473">
    <property type="entry name" value="MFS general substrate transporter"/>
    <property type="match status" value="1"/>
</dbReference>
<comment type="similarity">
    <text evidence="2">Belongs to the major facilitator superfamily. Proton-dependent oligopeptide transporter (POT/PTR) (TC 2.A.17) family.</text>
</comment>
<dbReference type="AlphaFoldDB" id="A0A0D6QVI7"/>
<dbReference type="InterPro" id="IPR044739">
    <property type="entry name" value="NRT1/PTR"/>
</dbReference>
<reference evidence="7" key="1">
    <citation type="submission" date="2015-03" db="EMBL/GenBank/DDBJ databases">
        <title>A transcriptome of Araucaria cunninghamii, an australian fine timber species.</title>
        <authorList>
            <person name="Jing Yi C.J.Y."/>
            <person name="Yin San L.Y.S."/>
            <person name="Abdul Karim S.S."/>
            <person name="Wan Azmi N.N."/>
            <person name="Hercus R.R."/>
            <person name="Croft L.L."/>
        </authorList>
    </citation>
    <scope>NUCLEOTIDE SEQUENCE</scope>
    <source>
        <strain evidence="7">MI0301</strain>
        <tissue evidence="7">Leaf</tissue>
    </source>
</reference>
<dbReference type="Gene3D" id="1.20.1250.20">
    <property type="entry name" value="MFS general substrate transporter like domains"/>
    <property type="match status" value="1"/>
</dbReference>
<feature type="transmembrane region" description="Helical" evidence="6">
    <location>
        <begin position="377"/>
        <end position="397"/>
    </location>
</feature>
<feature type="transmembrane region" description="Helical" evidence="6">
    <location>
        <begin position="544"/>
        <end position="564"/>
    </location>
</feature>
<feature type="transmembrane region" description="Helical" evidence="6">
    <location>
        <begin position="417"/>
        <end position="437"/>
    </location>
</feature>
<dbReference type="CDD" id="cd17417">
    <property type="entry name" value="MFS_NPF5"/>
    <property type="match status" value="1"/>
</dbReference>
<feature type="transmembrane region" description="Helical" evidence="6">
    <location>
        <begin position="148"/>
        <end position="166"/>
    </location>
</feature>
<accession>A0A0D6QVI7</accession>
<evidence type="ECO:0000256" key="4">
    <source>
        <dbReference type="ARBA" id="ARBA00022989"/>
    </source>
</evidence>
<dbReference type="Pfam" id="PF00854">
    <property type="entry name" value="PTR2"/>
    <property type="match status" value="1"/>
</dbReference>
<evidence type="ECO:0000256" key="1">
    <source>
        <dbReference type="ARBA" id="ARBA00004141"/>
    </source>
</evidence>